<keyword evidence="3" id="KW-0496">Mitochondrion</keyword>
<dbReference type="Pfam" id="PF10644">
    <property type="entry name" value="Misat_Tub_SegII"/>
    <property type="match status" value="1"/>
</dbReference>
<dbReference type="InterPro" id="IPR036525">
    <property type="entry name" value="Tubulin/FtsZ_GTPase_sf"/>
</dbReference>
<protein>
    <recommendedName>
        <fullName evidence="8">Protein misato</fullName>
    </recommendedName>
</protein>
<organism evidence="6 7">
    <name type="scientific">Penaeus vannamei</name>
    <name type="common">Whiteleg shrimp</name>
    <name type="synonym">Litopenaeus vannamei</name>
    <dbReference type="NCBI Taxonomy" id="6689"/>
    <lineage>
        <taxon>Eukaryota</taxon>
        <taxon>Metazoa</taxon>
        <taxon>Ecdysozoa</taxon>
        <taxon>Arthropoda</taxon>
        <taxon>Crustacea</taxon>
        <taxon>Multicrustacea</taxon>
        <taxon>Malacostraca</taxon>
        <taxon>Eumalacostraca</taxon>
        <taxon>Eucarida</taxon>
        <taxon>Decapoda</taxon>
        <taxon>Dendrobranchiata</taxon>
        <taxon>Penaeoidea</taxon>
        <taxon>Penaeidae</taxon>
        <taxon>Penaeus</taxon>
    </lineage>
</organism>
<dbReference type="Pfam" id="PF14881">
    <property type="entry name" value="Tubulin_3"/>
    <property type="match status" value="1"/>
</dbReference>
<dbReference type="Gene3D" id="3.40.50.1440">
    <property type="entry name" value="Tubulin/FtsZ, GTPase domain"/>
    <property type="match status" value="2"/>
</dbReference>
<reference evidence="6 7" key="1">
    <citation type="submission" date="2018-04" db="EMBL/GenBank/DDBJ databases">
        <authorList>
            <person name="Zhang X."/>
            <person name="Yuan J."/>
            <person name="Li F."/>
            <person name="Xiang J."/>
        </authorList>
    </citation>
    <scope>NUCLEOTIDE SEQUENCE [LARGE SCALE GENOMIC DNA]</scope>
    <source>
        <tissue evidence="6">Muscle</tissue>
    </source>
</reference>
<name>A0A3R7SPM2_PENVA</name>
<comment type="caution">
    <text evidence="6">The sequence shown here is derived from an EMBL/GenBank/DDBJ whole genome shotgun (WGS) entry which is preliminary data.</text>
</comment>
<evidence type="ECO:0000259" key="5">
    <source>
        <dbReference type="Pfam" id="PF14881"/>
    </source>
</evidence>
<evidence type="ECO:0000313" key="7">
    <source>
        <dbReference type="Proteomes" id="UP000283509"/>
    </source>
</evidence>
<dbReference type="PANTHER" id="PTHR13391">
    <property type="entry name" value="MITOCHONDRIAL DISTRIBUTION REGULATOR MISATO"/>
    <property type="match status" value="1"/>
</dbReference>
<keyword evidence="7" id="KW-1185">Reference proteome</keyword>
<dbReference type="PANTHER" id="PTHR13391:SF0">
    <property type="entry name" value="PROTEIN MISATO HOMOLOG 1"/>
    <property type="match status" value="1"/>
</dbReference>
<gene>
    <name evidence="6" type="ORF">C7M84_012086</name>
</gene>
<evidence type="ECO:0000256" key="3">
    <source>
        <dbReference type="ARBA" id="ARBA00023128"/>
    </source>
</evidence>
<dbReference type="SUPFAM" id="SSF52490">
    <property type="entry name" value="Tubulin nucleotide-binding domain-like"/>
    <property type="match status" value="1"/>
</dbReference>
<evidence type="ECO:0008006" key="8">
    <source>
        <dbReference type="Google" id="ProtNLM"/>
    </source>
</evidence>
<comment type="similarity">
    <text evidence="2">Belongs to the misato family.</text>
</comment>
<dbReference type="AlphaFoldDB" id="A0A3R7SPM2"/>
<dbReference type="InterPro" id="IPR049942">
    <property type="entry name" value="DML1/Misato"/>
</dbReference>
<dbReference type="Proteomes" id="UP000283509">
    <property type="component" value="Unassembled WGS sequence"/>
</dbReference>
<dbReference type="GO" id="GO:0005739">
    <property type="term" value="C:mitochondrion"/>
    <property type="evidence" value="ECO:0007669"/>
    <property type="project" value="UniProtKB-SubCell"/>
</dbReference>
<dbReference type="OrthoDB" id="271881at2759"/>
<dbReference type="CDD" id="cd06060">
    <property type="entry name" value="misato"/>
    <property type="match status" value="1"/>
</dbReference>
<dbReference type="EMBL" id="QCYY01002528">
    <property type="protein sequence ID" value="ROT69703.1"/>
    <property type="molecule type" value="Genomic_DNA"/>
</dbReference>
<evidence type="ECO:0000259" key="4">
    <source>
        <dbReference type="Pfam" id="PF10644"/>
    </source>
</evidence>
<evidence type="ECO:0000313" key="6">
    <source>
        <dbReference type="EMBL" id="ROT69703.1"/>
    </source>
</evidence>
<proteinExistence type="inferred from homology"/>
<evidence type="ECO:0000256" key="1">
    <source>
        <dbReference type="ARBA" id="ARBA00004173"/>
    </source>
</evidence>
<feature type="domain" description="DML1/Misato tubulin" evidence="5">
    <location>
        <begin position="161"/>
        <end position="351"/>
    </location>
</feature>
<sequence length="581" mass="64356">MAKSARELITLQIGHYANFIGTHWWNLQEASFVYDDSSTTDINHDFLFREGITPQKQETYTPRLLSIDIKGNLGSLPVDGSLYSPQRNDLSVNEASWHGRVELIKQLPEEKNEYLMDLEIEDSRYFTQRDEDKDICMDDVTNEHGAKSSSLPASQKIYDLSKSVRVWSDFLRPHLHPNSLYLLDEMLLQSGRAVVEGSQSNYGFLAGASVYQREDVEDGITDRIRLLAESCGSLQGYQILTDVHNAMGGVSQGILQHLEDEYSTKDFITFGITPPHLNPQTPQAKALIQATIAQSYSELSSLSGVFVPLNLRSHCLDLQAPVTKWPHLNIEENNQYLSSSIIAAFLDTMSLIYRSRTSPLPVAHIVDVLTFGGRKIAGGSLALPYGLGVDDYLFDWVKGHKPPLMSVSSGCDISVDPVSEVQVIRGVQSSRLVSSDTRLPPGVRYASAAQLYQSFLEESETPPSLRFITSVRDPLKVGTPFPSIFSEKLSEDGLLVPSTSSFSATSVKSTPCGAGLHQGGSIGTLLEQLLESAQNLNVMKVPQLIDEGMDKEGWSSVLEELKKLKLNYCHNNEEMESSDDD</sequence>
<comment type="subcellular location">
    <subcellularLocation>
        <location evidence="1">Mitochondrion</location>
    </subcellularLocation>
</comment>
<feature type="domain" description="Misato Segment II tubulin-like" evidence="4">
    <location>
        <begin position="6"/>
        <end position="119"/>
    </location>
</feature>
<dbReference type="InterPro" id="IPR019605">
    <property type="entry name" value="Misato_II_tubulin-like"/>
</dbReference>
<evidence type="ECO:0000256" key="2">
    <source>
        <dbReference type="ARBA" id="ARBA00008507"/>
    </source>
</evidence>
<dbReference type="GO" id="GO:0007005">
    <property type="term" value="P:mitochondrion organization"/>
    <property type="evidence" value="ECO:0007669"/>
    <property type="project" value="InterPro"/>
</dbReference>
<dbReference type="InterPro" id="IPR029209">
    <property type="entry name" value="DML1/Misato_tubulin"/>
</dbReference>
<reference evidence="6 7" key="2">
    <citation type="submission" date="2019-01" db="EMBL/GenBank/DDBJ databases">
        <title>The decoding of complex shrimp genome reveals the adaptation for benthos swimmer, frequently molting mechanism and breeding impact on genome.</title>
        <authorList>
            <person name="Sun Y."/>
            <person name="Gao Y."/>
            <person name="Yu Y."/>
        </authorList>
    </citation>
    <scope>NUCLEOTIDE SEQUENCE [LARGE SCALE GENOMIC DNA]</scope>
    <source>
        <tissue evidence="6">Muscle</tissue>
    </source>
</reference>
<accession>A0A3R7SPM2</accession>
<dbReference type="STRING" id="6689.A0A3R7SPM2"/>